<accession>A0AAV9KCK7</accession>
<protein>
    <submittedName>
        <fullName evidence="1">Uncharacterized protein</fullName>
    </submittedName>
</protein>
<dbReference type="Proteomes" id="UP001311915">
    <property type="component" value="Unassembled WGS sequence"/>
</dbReference>
<comment type="caution">
    <text evidence="1">The sequence shown here is derived from an EMBL/GenBank/DDBJ whole genome shotgun (WGS) entry which is preliminary data.</text>
</comment>
<dbReference type="EMBL" id="JAWPEI010000011">
    <property type="protein sequence ID" value="KAK4709812.1"/>
    <property type="molecule type" value="Genomic_DNA"/>
</dbReference>
<keyword evidence="2" id="KW-1185">Reference proteome</keyword>
<gene>
    <name evidence="1" type="ORF">R3W88_004325</name>
</gene>
<sequence>MASSSLSLNSPKIFTNKNYQIWPVRIKSYFETDVICDVVMEEKPFQPFLANPTKVHFKALSDKLLYKTMPWEVFLRHKIKRRKRKTKKFCKFKNKEKNPTSTTKAEIEEEHFFNCSNKSKGGVLKFAFSYCNSFYQNKLSGLR</sequence>
<reference evidence="1 2" key="1">
    <citation type="submission" date="2023-10" db="EMBL/GenBank/DDBJ databases">
        <title>Genome-Wide Identification Analysis in wild type Solanum Pinnatisectum Reveals Some Genes Defensing Phytophthora Infestans.</title>
        <authorList>
            <person name="Sun C."/>
        </authorList>
    </citation>
    <scope>NUCLEOTIDE SEQUENCE [LARGE SCALE GENOMIC DNA]</scope>
    <source>
        <strain evidence="1">LQN</strain>
        <tissue evidence="1">Leaf</tissue>
    </source>
</reference>
<dbReference type="AlphaFoldDB" id="A0AAV9KCK7"/>
<evidence type="ECO:0000313" key="1">
    <source>
        <dbReference type="EMBL" id="KAK4709812.1"/>
    </source>
</evidence>
<evidence type="ECO:0000313" key="2">
    <source>
        <dbReference type="Proteomes" id="UP001311915"/>
    </source>
</evidence>
<name>A0AAV9KCK7_9SOLN</name>
<organism evidence="1 2">
    <name type="scientific">Solanum pinnatisectum</name>
    <name type="common">tansyleaf nightshade</name>
    <dbReference type="NCBI Taxonomy" id="50273"/>
    <lineage>
        <taxon>Eukaryota</taxon>
        <taxon>Viridiplantae</taxon>
        <taxon>Streptophyta</taxon>
        <taxon>Embryophyta</taxon>
        <taxon>Tracheophyta</taxon>
        <taxon>Spermatophyta</taxon>
        <taxon>Magnoliopsida</taxon>
        <taxon>eudicotyledons</taxon>
        <taxon>Gunneridae</taxon>
        <taxon>Pentapetalae</taxon>
        <taxon>asterids</taxon>
        <taxon>lamiids</taxon>
        <taxon>Solanales</taxon>
        <taxon>Solanaceae</taxon>
        <taxon>Solanoideae</taxon>
        <taxon>Solaneae</taxon>
        <taxon>Solanum</taxon>
    </lineage>
</organism>
<proteinExistence type="predicted"/>